<dbReference type="GO" id="GO:0005829">
    <property type="term" value="C:cytosol"/>
    <property type="evidence" value="ECO:0007669"/>
    <property type="project" value="TreeGrafter"/>
</dbReference>
<dbReference type="Gene3D" id="3.30.200.20">
    <property type="entry name" value="Phosphorylase Kinase, domain 1"/>
    <property type="match status" value="1"/>
</dbReference>
<evidence type="ECO:0000256" key="5">
    <source>
        <dbReference type="ARBA" id="ARBA00022490"/>
    </source>
</evidence>
<evidence type="ECO:0000256" key="16">
    <source>
        <dbReference type="ARBA" id="ARBA00047899"/>
    </source>
</evidence>
<protein>
    <recommendedName>
        <fullName evidence="19">PAS domain-containing serine/threonine-protein kinase</fullName>
        <ecNumber evidence="4">2.7.11.1</ecNumber>
    </recommendedName>
</protein>
<dbReference type="Ensembl" id="ENSPMRT00000024966.1">
    <property type="protein sequence ID" value="ENSPMRP00000023523.1"/>
    <property type="gene ID" value="ENSPMRG00000015181.1"/>
</dbReference>
<evidence type="ECO:0000256" key="18">
    <source>
        <dbReference type="ARBA" id="ARBA00053825"/>
    </source>
</evidence>
<keyword evidence="7" id="KW-0597">Phosphoprotein</keyword>
<dbReference type="Pfam" id="PF00989">
    <property type="entry name" value="PAS"/>
    <property type="match status" value="1"/>
</dbReference>
<evidence type="ECO:0000256" key="14">
    <source>
        <dbReference type="ARBA" id="ARBA00023121"/>
    </source>
</evidence>
<evidence type="ECO:0000256" key="3">
    <source>
        <dbReference type="ARBA" id="ARBA00006692"/>
    </source>
</evidence>
<evidence type="ECO:0000256" key="13">
    <source>
        <dbReference type="ARBA" id="ARBA00022990"/>
    </source>
</evidence>
<evidence type="ECO:0000259" key="22">
    <source>
        <dbReference type="PROSITE" id="PS50112"/>
    </source>
</evidence>
<feature type="binding site" evidence="20">
    <location>
        <position position="649"/>
    </location>
    <ligand>
        <name>ATP</name>
        <dbReference type="ChEBI" id="CHEBI:30616"/>
    </ligand>
</feature>
<comment type="similarity">
    <text evidence="3">Belongs to the protein kinase superfamily. CAMK Ser/Thr protein kinase family.</text>
</comment>
<keyword evidence="24" id="KW-1185">Reference proteome</keyword>
<dbReference type="PROSITE" id="PS50112">
    <property type="entry name" value="PAS"/>
    <property type="match status" value="1"/>
</dbReference>
<reference evidence="23 24" key="1">
    <citation type="journal article" date="2019" name="Proc. Natl. Acad. Sci. U.S.A.">
        <title>Regulatory changes in pterin and carotenoid genes underlie balanced color polymorphisms in the wall lizard.</title>
        <authorList>
            <person name="Andrade P."/>
            <person name="Pinho C."/>
            <person name="Perez I de Lanuza G."/>
            <person name="Afonso S."/>
            <person name="Brejcha J."/>
            <person name="Rubin C.J."/>
            <person name="Wallerman O."/>
            <person name="Pereira P."/>
            <person name="Sabatino S.J."/>
            <person name="Bellati A."/>
            <person name="Pellitteri-Rosa D."/>
            <person name="Bosakova Z."/>
            <person name="Bunikis I."/>
            <person name="Carretero M.A."/>
            <person name="Feiner N."/>
            <person name="Marsik P."/>
            <person name="Pauperio F."/>
            <person name="Salvi D."/>
            <person name="Soler L."/>
            <person name="While G.M."/>
            <person name="Uller T."/>
            <person name="Font E."/>
            <person name="Andersson L."/>
            <person name="Carneiro M."/>
        </authorList>
    </citation>
    <scope>NUCLEOTIDE SEQUENCE</scope>
</reference>
<dbReference type="SMART" id="SM00091">
    <property type="entry name" value="PAS"/>
    <property type="match status" value="3"/>
</dbReference>
<evidence type="ECO:0000256" key="4">
    <source>
        <dbReference type="ARBA" id="ARBA00012513"/>
    </source>
</evidence>
<dbReference type="GO" id="GO:0005634">
    <property type="term" value="C:nucleus"/>
    <property type="evidence" value="ECO:0007669"/>
    <property type="project" value="UniProtKB-SubCell"/>
</dbReference>
<comment type="function">
    <text evidence="18">Serine/threonine-protein kinase involved in energy homeostasis and protein translation. Phosphorylates EEF1A1, GYS1, PDX1 and RPS6. Probably plays a role under changing environmental conditions (oxygen, glucose, nutrition), rather than under standard conditions. Acts as a sensor involved in energy homeostasis: regulates glycogen synthase synthesis by mediating phosphorylation of GYS1, leading to GYS1 inactivation. May be involved in glucose-stimulated insulin production in pancreas and regulation of glucagon secretion by glucose in alpha cells; however such data require additional evidences. May play a role in regulation of protein translation by phosphorylating EEF1A1, leading to increase translation efficiency. May also participate in respiratory regulation.</text>
</comment>
<dbReference type="SUPFAM" id="SSF55785">
    <property type="entry name" value="PYP-like sensor domain (PAS domain)"/>
    <property type="match status" value="1"/>
</dbReference>
<dbReference type="PROSITE" id="PS50011">
    <property type="entry name" value="PROTEIN_KINASE_DOM"/>
    <property type="match status" value="1"/>
</dbReference>
<comment type="subcellular location">
    <subcellularLocation>
        <location evidence="2">Cytoplasm</location>
    </subcellularLocation>
    <subcellularLocation>
        <location evidence="1">Nucleus</location>
    </subcellularLocation>
</comment>
<keyword evidence="8" id="KW-0808">Transferase</keyword>
<feature type="domain" description="Protein kinase" evidence="21">
    <location>
        <begin position="620"/>
        <end position="872"/>
    </location>
</feature>
<keyword evidence="6" id="KW-0723">Serine/threonine-protein kinase</keyword>
<dbReference type="GO" id="GO:0006355">
    <property type="term" value="P:regulation of DNA-templated transcription"/>
    <property type="evidence" value="ECO:0007669"/>
    <property type="project" value="InterPro"/>
</dbReference>
<evidence type="ECO:0000313" key="23">
    <source>
        <dbReference type="Ensembl" id="ENSPMRP00000023523.1"/>
    </source>
</evidence>
<dbReference type="GO" id="GO:0008289">
    <property type="term" value="F:lipid binding"/>
    <property type="evidence" value="ECO:0007669"/>
    <property type="project" value="UniProtKB-KW"/>
</dbReference>
<evidence type="ECO:0000259" key="21">
    <source>
        <dbReference type="PROSITE" id="PS50011"/>
    </source>
</evidence>
<comment type="catalytic activity">
    <reaction evidence="17">
        <text>L-seryl-[protein] + ATP = O-phospho-L-seryl-[protein] + ADP + H(+)</text>
        <dbReference type="Rhea" id="RHEA:17989"/>
        <dbReference type="Rhea" id="RHEA-COMP:9863"/>
        <dbReference type="Rhea" id="RHEA-COMP:11604"/>
        <dbReference type="ChEBI" id="CHEBI:15378"/>
        <dbReference type="ChEBI" id="CHEBI:29999"/>
        <dbReference type="ChEBI" id="CHEBI:30616"/>
        <dbReference type="ChEBI" id="CHEBI:83421"/>
        <dbReference type="ChEBI" id="CHEBI:456216"/>
        <dbReference type="EC" id="2.7.11.1"/>
    </reaction>
</comment>
<dbReference type="Proteomes" id="UP000472272">
    <property type="component" value="Chromosome 5"/>
</dbReference>
<dbReference type="InterPro" id="IPR008271">
    <property type="entry name" value="Ser/Thr_kinase_AS"/>
</dbReference>
<dbReference type="InterPro" id="IPR000014">
    <property type="entry name" value="PAS"/>
</dbReference>
<proteinExistence type="inferred from homology"/>
<keyword evidence="10 20" id="KW-0547">Nucleotide-binding</keyword>
<evidence type="ECO:0000256" key="7">
    <source>
        <dbReference type="ARBA" id="ARBA00022553"/>
    </source>
</evidence>
<dbReference type="FunFam" id="3.30.450.20:FF:000059">
    <property type="entry name" value="PAS domain containing serine/threonine kinase"/>
    <property type="match status" value="1"/>
</dbReference>
<dbReference type="GO" id="GO:0045719">
    <property type="term" value="P:negative regulation of glycogen biosynthetic process"/>
    <property type="evidence" value="ECO:0007669"/>
    <property type="project" value="TreeGrafter"/>
</dbReference>
<dbReference type="Gene3D" id="1.10.510.10">
    <property type="entry name" value="Transferase(Phosphotransferase) domain 1"/>
    <property type="match status" value="1"/>
</dbReference>
<evidence type="ECO:0000256" key="11">
    <source>
        <dbReference type="ARBA" id="ARBA00022777"/>
    </source>
</evidence>
<dbReference type="SMART" id="SM00220">
    <property type="entry name" value="S_TKc"/>
    <property type="match status" value="1"/>
</dbReference>
<dbReference type="Gene3D" id="3.30.450.20">
    <property type="entry name" value="PAS domain"/>
    <property type="match status" value="2"/>
</dbReference>
<dbReference type="FunFam" id="1.10.510.10:FF:000351">
    <property type="entry name" value="PAS domain-containing serine/threonine-protein kinase"/>
    <property type="match status" value="1"/>
</dbReference>
<evidence type="ECO:0000256" key="9">
    <source>
        <dbReference type="ARBA" id="ARBA00022737"/>
    </source>
</evidence>
<evidence type="ECO:0000256" key="20">
    <source>
        <dbReference type="PROSITE-ProRule" id="PRU10141"/>
    </source>
</evidence>
<evidence type="ECO:0000256" key="15">
    <source>
        <dbReference type="ARBA" id="ARBA00023242"/>
    </source>
</evidence>
<dbReference type="GeneTree" id="ENSGT00940000159035"/>
<evidence type="ECO:0000256" key="8">
    <source>
        <dbReference type="ARBA" id="ARBA00022679"/>
    </source>
</evidence>
<keyword evidence="9" id="KW-0677">Repeat</keyword>
<dbReference type="InterPro" id="IPR035965">
    <property type="entry name" value="PAS-like_dom_sf"/>
</dbReference>
<dbReference type="Pfam" id="PF00069">
    <property type="entry name" value="Pkinase"/>
    <property type="match status" value="1"/>
</dbReference>
<name>A0A670JFW6_PODMU</name>
<organism evidence="23 24">
    <name type="scientific">Podarcis muralis</name>
    <name type="common">Wall lizard</name>
    <name type="synonym">Lacerta muralis</name>
    <dbReference type="NCBI Taxonomy" id="64176"/>
    <lineage>
        <taxon>Eukaryota</taxon>
        <taxon>Metazoa</taxon>
        <taxon>Chordata</taxon>
        <taxon>Craniata</taxon>
        <taxon>Vertebrata</taxon>
        <taxon>Euteleostomi</taxon>
        <taxon>Lepidosauria</taxon>
        <taxon>Squamata</taxon>
        <taxon>Bifurcata</taxon>
        <taxon>Unidentata</taxon>
        <taxon>Episquamata</taxon>
        <taxon>Laterata</taxon>
        <taxon>Lacertibaenia</taxon>
        <taxon>Lacertidae</taxon>
        <taxon>Podarcis</taxon>
    </lineage>
</organism>
<evidence type="ECO:0000256" key="12">
    <source>
        <dbReference type="ARBA" id="ARBA00022840"/>
    </source>
</evidence>
<dbReference type="Pfam" id="PF13426">
    <property type="entry name" value="PAS_9"/>
    <property type="match status" value="1"/>
</dbReference>
<dbReference type="PROSITE" id="PS00108">
    <property type="entry name" value="PROTEIN_KINASE_ST"/>
    <property type="match status" value="1"/>
</dbReference>
<dbReference type="CDD" id="cd00130">
    <property type="entry name" value="PAS"/>
    <property type="match status" value="2"/>
</dbReference>
<dbReference type="InterPro" id="IPR013767">
    <property type="entry name" value="PAS_fold"/>
</dbReference>
<evidence type="ECO:0000256" key="19">
    <source>
        <dbReference type="ARBA" id="ARBA00071822"/>
    </source>
</evidence>
<evidence type="ECO:0000256" key="17">
    <source>
        <dbReference type="ARBA" id="ARBA00048679"/>
    </source>
</evidence>
<dbReference type="GO" id="GO:0005524">
    <property type="term" value="F:ATP binding"/>
    <property type="evidence" value="ECO:0007669"/>
    <property type="project" value="UniProtKB-UniRule"/>
</dbReference>
<dbReference type="InterPro" id="IPR000719">
    <property type="entry name" value="Prot_kinase_dom"/>
</dbReference>
<dbReference type="InterPro" id="IPR017441">
    <property type="entry name" value="Protein_kinase_ATP_BS"/>
</dbReference>
<dbReference type="PROSITE" id="PS00107">
    <property type="entry name" value="PROTEIN_KINASE_ATP"/>
    <property type="match status" value="1"/>
</dbReference>
<keyword evidence="15" id="KW-0539">Nucleus</keyword>
<keyword evidence="11" id="KW-0418">Kinase</keyword>
<dbReference type="PANTHER" id="PTHR24346:SF51">
    <property type="entry name" value="PAS DOMAIN-CONTAINING SERINE_THREONINE-PROTEIN KINASE"/>
    <property type="match status" value="1"/>
</dbReference>
<dbReference type="AlphaFoldDB" id="A0A670JFW6"/>
<keyword evidence="14" id="KW-0446">Lipid-binding</keyword>
<feature type="domain" description="PAS" evidence="22">
    <location>
        <begin position="107"/>
        <end position="173"/>
    </location>
</feature>
<evidence type="ECO:0000256" key="2">
    <source>
        <dbReference type="ARBA" id="ARBA00004496"/>
    </source>
</evidence>
<reference evidence="23" key="2">
    <citation type="submission" date="2025-08" db="UniProtKB">
        <authorList>
            <consortium name="Ensembl"/>
        </authorList>
    </citation>
    <scope>IDENTIFICATION</scope>
</reference>
<accession>A0A670JFW6</accession>
<dbReference type="PANTHER" id="PTHR24346">
    <property type="entry name" value="MAP/MICROTUBULE AFFINITY-REGULATING KINASE"/>
    <property type="match status" value="1"/>
</dbReference>
<evidence type="ECO:0000313" key="24">
    <source>
        <dbReference type="Proteomes" id="UP000472272"/>
    </source>
</evidence>
<comment type="catalytic activity">
    <reaction evidence="16">
        <text>L-threonyl-[protein] + ATP = O-phospho-L-threonyl-[protein] + ADP + H(+)</text>
        <dbReference type="Rhea" id="RHEA:46608"/>
        <dbReference type="Rhea" id="RHEA-COMP:11060"/>
        <dbReference type="Rhea" id="RHEA-COMP:11605"/>
        <dbReference type="ChEBI" id="CHEBI:15378"/>
        <dbReference type="ChEBI" id="CHEBI:30013"/>
        <dbReference type="ChEBI" id="CHEBI:30616"/>
        <dbReference type="ChEBI" id="CHEBI:61977"/>
        <dbReference type="ChEBI" id="CHEBI:456216"/>
        <dbReference type="EC" id="2.7.11.1"/>
    </reaction>
</comment>
<evidence type="ECO:0000256" key="1">
    <source>
        <dbReference type="ARBA" id="ARBA00004123"/>
    </source>
</evidence>
<dbReference type="InterPro" id="IPR011009">
    <property type="entry name" value="Kinase-like_dom_sf"/>
</dbReference>
<dbReference type="GO" id="GO:0004674">
    <property type="term" value="F:protein serine/threonine kinase activity"/>
    <property type="evidence" value="ECO:0007669"/>
    <property type="project" value="UniProtKB-KW"/>
</dbReference>
<keyword evidence="13" id="KW-0007">Acetylation</keyword>
<keyword evidence="5" id="KW-0963">Cytoplasm</keyword>
<reference evidence="23" key="3">
    <citation type="submission" date="2025-09" db="UniProtKB">
        <authorList>
            <consortium name="Ensembl"/>
        </authorList>
    </citation>
    <scope>IDENTIFICATION</scope>
</reference>
<sequence length="917" mass="102593">MTMSPSKDVLVGSTIALSHPGVCEELSKSFAWINKKRKSGLSRLCKKKTSLSENGWSSFCLSSLAAQNICASKFHNTWTHLENNSLSCSICSTSSCSLLNALTLEESIQALATAVRNPNKAVFTVDVRTTEILVANDKACKLLGYSTQEVIGQKLSQMISKSNWDIMEVLKEEHDDAEYEAVVPGTVVDVISHSNEKIPVSVWMRRMKTHCSQYCVVVLEPVERLSASVFFTSRGEITSCDLLFAHLYGYASSEEVVGQYITDMIPSVQIPIPGKKIPKNIKIQRSVGRAREGTTFPLSLKLEVNLPVEDTIPVPDKPAPVPDAEILEDDTSITSPVDCSFRASIWVFTTISGLITVQADGTIYGINNTFSLMLFGYEKKELLGKNITFLIPGFYKYMDRVDDSSLQLPQSRESYDVDSENVSSSGGFKGTEGRCKHSGCVDLDLSTCCASEDKSVAERMGKHLEGCSLHSDVQSQEDLMPLMQQSMAQLTSTPVKPEAVQSSAITLNNEILEGNYSGNCYHRDGSRLAILFEVKRVELHDPAALFCIWVMRDHFQSRKQAAAKTQFLLSSLASSSPNLSDVSALSLAELIKATPVFENSRRAEELERLRACEGDYGKKYDTLTLIGRGAFGFVWTARCKKDCKEAVVKFIWKGKVLDYCWVDDPELGRVTQEITILRKLQHPNIIKVLDVFENQQFFQLVMERHGSGLDLFTFIDNQPNLDEPLASYIFRQLVSAVNYLHCKNILHRDIKDENIIIAEDFTIKLIDFGSAAYLEPNKLFYTFCGTIEYCSPEVLSGNPYLGPELEMWSLGITLYTIVFGENPFCELEETMDAVLRPPFKVSDDLMNLLTGLLQPFPEDRTTLEVVVEDPWVTQPLNLANYSWEGVYVSVKPGRRQVVKYNSVILMAIEQYLWLSVY</sequence>
<dbReference type="NCBIfam" id="TIGR00229">
    <property type="entry name" value="sensory_box"/>
    <property type="match status" value="1"/>
</dbReference>
<evidence type="ECO:0000256" key="10">
    <source>
        <dbReference type="ARBA" id="ARBA00022741"/>
    </source>
</evidence>
<evidence type="ECO:0000256" key="6">
    <source>
        <dbReference type="ARBA" id="ARBA00022527"/>
    </source>
</evidence>
<gene>
    <name evidence="23" type="primary">PASK</name>
</gene>
<dbReference type="FunFam" id="3.30.200.20:FF:000346">
    <property type="entry name" value="PAS domain-containing serine/threonine-protein kinase"/>
    <property type="match status" value="1"/>
</dbReference>
<dbReference type="GO" id="GO:0035556">
    <property type="term" value="P:intracellular signal transduction"/>
    <property type="evidence" value="ECO:0007669"/>
    <property type="project" value="TreeGrafter"/>
</dbReference>
<keyword evidence="12 20" id="KW-0067">ATP-binding</keyword>
<dbReference type="SUPFAM" id="SSF56112">
    <property type="entry name" value="Protein kinase-like (PK-like)"/>
    <property type="match status" value="1"/>
</dbReference>
<dbReference type="EC" id="2.7.11.1" evidence="4"/>